<feature type="compositionally biased region" description="Basic and acidic residues" evidence="13">
    <location>
        <begin position="726"/>
        <end position="741"/>
    </location>
</feature>
<dbReference type="InterPro" id="IPR015760">
    <property type="entry name" value="TIF_IF2"/>
</dbReference>
<proteinExistence type="inferred from homology"/>
<evidence type="ECO:0000256" key="6">
    <source>
        <dbReference type="ARBA" id="ARBA00022946"/>
    </source>
</evidence>
<dbReference type="InterPro" id="IPR036925">
    <property type="entry name" value="TIF_IF2_dom3_sf"/>
</dbReference>
<dbReference type="Gene3D" id="2.40.30.10">
    <property type="entry name" value="Translation factors"/>
    <property type="match status" value="2"/>
</dbReference>
<feature type="compositionally biased region" description="Low complexity" evidence="13">
    <location>
        <begin position="1197"/>
        <end position="1209"/>
    </location>
</feature>
<feature type="compositionally biased region" description="Basic and acidic residues" evidence="13">
    <location>
        <begin position="181"/>
        <end position="202"/>
    </location>
</feature>
<dbReference type="InterPro" id="IPR036875">
    <property type="entry name" value="Znf_CCHC_sf"/>
</dbReference>
<name>A0A4V5N629_9PEZI</name>
<organism evidence="16 17">
    <name type="scientific">Salinomyces thailandicus</name>
    <dbReference type="NCBI Taxonomy" id="706561"/>
    <lineage>
        <taxon>Eukaryota</taxon>
        <taxon>Fungi</taxon>
        <taxon>Dikarya</taxon>
        <taxon>Ascomycota</taxon>
        <taxon>Pezizomycotina</taxon>
        <taxon>Dothideomycetes</taxon>
        <taxon>Dothideomycetidae</taxon>
        <taxon>Mycosphaerellales</taxon>
        <taxon>Teratosphaeriaceae</taxon>
        <taxon>Salinomyces</taxon>
    </lineage>
</organism>
<dbReference type="CDD" id="cd03702">
    <property type="entry name" value="IF2_mtIF2_II"/>
    <property type="match status" value="1"/>
</dbReference>
<keyword evidence="11" id="KW-0479">Metal-binding</keyword>
<dbReference type="InterPro" id="IPR053905">
    <property type="entry name" value="EF-G-like_DII"/>
</dbReference>
<evidence type="ECO:0000256" key="10">
    <source>
        <dbReference type="ARBA" id="ARBA00044200"/>
    </source>
</evidence>
<comment type="caution">
    <text evidence="16">The sequence shown here is derived from an EMBL/GenBank/DDBJ whole genome shotgun (WGS) entry which is preliminary data.</text>
</comment>
<dbReference type="InterPro" id="IPR044145">
    <property type="entry name" value="IF2_II"/>
</dbReference>
<keyword evidence="8" id="KW-0342">GTP-binding</keyword>
<dbReference type="PANTHER" id="PTHR43381:SF20">
    <property type="entry name" value="TRANSLATION INITIATION FACTOR IF-2, MITOCHONDRIAL"/>
    <property type="match status" value="1"/>
</dbReference>
<dbReference type="InterPro" id="IPR005225">
    <property type="entry name" value="Small_GTP-bd"/>
</dbReference>
<dbReference type="FunFam" id="2.40.30.10:FF:000008">
    <property type="entry name" value="Translation initiation factor IF-2"/>
    <property type="match status" value="1"/>
</dbReference>
<dbReference type="FunFam" id="3.40.50.300:FF:000019">
    <property type="entry name" value="Translation initiation factor IF-2"/>
    <property type="match status" value="1"/>
</dbReference>
<keyword evidence="6" id="KW-0809">Transit peptide</keyword>
<keyword evidence="17" id="KW-1185">Reference proteome</keyword>
<feature type="compositionally biased region" description="Polar residues" evidence="13">
    <location>
        <begin position="235"/>
        <end position="250"/>
    </location>
</feature>
<dbReference type="Gene3D" id="3.40.50.10050">
    <property type="entry name" value="Translation initiation factor IF- 2, domain 3"/>
    <property type="match status" value="1"/>
</dbReference>
<dbReference type="SUPFAM" id="SSF52540">
    <property type="entry name" value="P-loop containing nucleoside triphosphate hydrolases"/>
    <property type="match status" value="1"/>
</dbReference>
<dbReference type="SMART" id="SM00343">
    <property type="entry name" value="ZnF_C2HC"/>
    <property type="match status" value="2"/>
</dbReference>
<protein>
    <recommendedName>
        <fullName evidence="10">Translation initiation factor IF-2, mitochondrial</fullName>
    </recommendedName>
</protein>
<dbReference type="SUPFAM" id="SSF50447">
    <property type="entry name" value="Translation proteins"/>
    <property type="match status" value="2"/>
</dbReference>
<feature type="coiled-coil region" evidence="12">
    <location>
        <begin position="1412"/>
        <end position="1468"/>
    </location>
</feature>
<dbReference type="Pfam" id="PF22042">
    <property type="entry name" value="EF-G_D2"/>
    <property type="match status" value="1"/>
</dbReference>
<feature type="compositionally biased region" description="Polar residues" evidence="13">
    <location>
        <begin position="636"/>
        <end position="656"/>
    </location>
</feature>
<dbReference type="InterPro" id="IPR009000">
    <property type="entry name" value="Transl_B-barrel_sf"/>
</dbReference>
<feature type="compositionally biased region" description="Low complexity" evidence="13">
    <location>
        <begin position="444"/>
        <end position="475"/>
    </location>
</feature>
<dbReference type="InterPro" id="IPR023115">
    <property type="entry name" value="TIF_IF2_dom3"/>
</dbReference>
<evidence type="ECO:0000256" key="2">
    <source>
        <dbReference type="ARBA" id="ARBA00007733"/>
    </source>
</evidence>
<dbReference type="GO" id="GO:0005739">
    <property type="term" value="C:mitochondrion"/>
    <property type="evidence" value="ECO:0007669"/>
    <property type="project" value="UniProtKB-SubCell"/>
</dbReference>
<feature type="region of interest" description="Disordered" evidence="13">
    <location>
        <begin position="636"/>
        <end position="804"/>
    </location>
</feature>
<feature type="compositionally biased region" description="Basic and acidic residues" evidence="13">
    <location>
        <begin position="543"/>
        <end position="553"/>
    </location>
</feature>
<feature type="compositionally biased region" description="Basic and acidic residues" evidence="13">
    <location>
        <begin position="776"/>
        <end position="804"/>
    </location>
</feature>
<keyword evidence="3" id="KW-0396">Initiation factor</keyword>
<dbReference type="Proteomes" id="UP000308549">
    <property type="component" value="Unassembled WGS sequence"/>
</dbReference>
<evidence type="ECO:0000259" key="14">
    <source>
        <dbReference type="PROSITE" id="PS50158"/>
    </source>
</evidence>
<comment type="function">
    <text evidence="9">One of the essential components for the initiation of protein synthesis. Protects formylmethionyl-tRNA from spontaneous hydrolysis and promotes its binding to the 30S ribosomal subunits. Also involved in the hydrolysis of GTP during the formation of the 70S ribosomal complex.</text>
</comment>
<dbReference type="CDD" id="cd03692">
    <property type="entry name" value="mtIF2_IVc"/>
    <property type="match status" value="1"/>
</dbReference>
<evidence type="ECO:0000256" key="3">
    <source>
        <dbReference type="ARBA" id="ARBA00022540"/>
    </source>
</evidence>
<dbReference type="InterPro" id="IPR000178">
    <property type="entry name" value="TF_IF2_bacterial-like"/>
</dbReference>
<keyword evidence="7" id="KW-0496">Mitochondrion</keyword>
<keyword evidence="5" id="KW-0648">Protein biosynthesis</keyword>
<evidence type="ECO:0000256" key="4">
    <source>
        <dbReference type="ARBA" id="ARBA00022741"/>
    </source>
</evidence>
<dbReference type="PANTHER" id="PTHR43381">
    <property type="entry name" value="TRANSLATION INITIATION FACTOR IF-2-RELATED"/>
    <property type="match status" value="1"/>
</dbReference>
<keyword evidence="4" id="KW-0547">Nucleotide-binding</keyword>
<dbReference type="PROSITE" id="PS01176">
    <property type="entry name" value="IF2"/>
    <property type="match status" value="1"/>
</dbReference>
<feature type="compositionally biased region" description="Basic and acidic residues" evidence="13">
    <location>
        <begin position="154"/>
        <end position="172"/>
    </location>
</feature>
<dbReference type="SUPFAM" id="SSF52156">
    <property type="entry name" value="Initiation factor IF2/eIF5b, domain 3"/>
    <property type="match status" value="1"/>
</dbReference>
<dbReference type="PROSITE" id="PS51722">
    <property type="entry name" value="G_TR_2"/>
    <property type="match status" value="1"/>
</dbReference>
<feature type="domain" description="CCHC-type" evidence="14">
    <location>
        <begin position="612"/>
        <end position="627"/>
    </location>
</feature>
<feature type="region of interest" description="Disordered" evidence="13">
    <location>
        <begin position="1167"/>
        <end position="1214"/>
    </location>
</feature>
<dbReference type="SUPFAM" id="SSF57756">
    <property type="entry name" value="Retrovirus zinc finger-like domains"/>
    <property type="match status" value="1"/>
</dbReference>
<evidence type="ECO:0000256" key="9">
    <source>
        <dbReference type="ARBA" id="ARBA00025162"/>
    </source>
</evidence>
<keyword evidence="11" id="KW-0862">Zinc</keyword>
<evidence type="ECO:0000256" key="1">
    <source>
        <dbReference type="ARBA" id="ARBA00004173"/>
    </source>
</evidence>
<gene>
    <name evidence="16" type="ORF">B0A50_06023</name>
</gene>
<dbReference type="GO" id="GO:0005525">
    <property type="term" value="F:GTP binding"/>
    <property type="evidence" value="ECO:0007669"/>
    <property type="project" value="UniProtKB-KW"/>
</dbReference>
<feature type="compositionally biased region" description="Polar residues" evidence="13">
    <location>
        <begin position="347"/>
        <end position="364"/>
    </location>
</feature>
<dbReference type="Pfam" id="PF00098">
    <property type="entry name" value="zf-CCHC"/>
    <property type="match status" value="1"/>
</dbReference>
<evidence type="ECO:0000259" key="15">
    <source>
        <dbReference type="PROSITE" id="PS51722"/>
    </source>
</evidence>
<dbReference type="FunFam" id="2.40.30.10:FF:000007">
    <property type="entry name" value="Translation initiation factor IF-2"/>
    <property type="match status" value="1"/>
</dbReference>
<dbReference type="GO" id="GO:0003743">
    <property type="term" value="F:translation initiation factor activity"/>
    <property type="evidence" value="ECO:0007669"/>
    <property type="project" value="UniProtKB-KW"/>
</dbReference>
<evidence type="ECO:0000256" key="11">
    <source>
        <dbReference type="PROSITE-ProRule" id="PRU00047"/>
    </source>
</evidence>
<feature type="domain" description="Tr-type G" evidence="15">
    <location>
        <begin position="890"/>
        <end position="1059"/>
    </location>
</feature>
<dbReference type="Pfam" id="PF00009">
    <property type="entry name" value="GTP_EFTU"/>
    <property type="match status" value="1"/>
</dbReference>
<evidence type="ECO:0000256" key="12">
    <source>
        <dbReference type="SAM" id="Coils"/>
    </source>
</evidence>
<feature type="region of interest" description="Disordered" evidence="13">
    <location>
        <begin position="57"/>
        <end position="589"/>
    </location>
</feature>
<feature type="region of interest" description="Disordered" evidence="13">
    <location>
        <begin position="1473"/>
        <end position="1506"/>
    </location>
</feature>
<keyword evidence="11" id="KW-0863">Zinc-finger</keyword>
<dbReference type="InterPro" id="IPR027417">
    <property type="entry name" value="P-loop_NTPase"/>
</dbReference>
<dbReference type="EMBL" id="NAJL01000046">
    <property type="protein sequence ID" value="TKA24259.1"/>
    <property type="molecule type" value="Genomic_DNA"/>
</dbReference>
<keyword evidence="12" id="KW-0175">Coiled coil</keyword>
<evidence type="ECO:0000256" key="5">
    <source>
        <dbReference type="ARBA" id="ARBA00022917"/>
    </source>
</evidence>
<dbReference type="NCBIfam" id="TIGR00231">
    <property type="entry name" value="small_GTP"/>
    <property type="match status" value="1"/>
</dbReference>
<feature type="compositionally biased region" description="Basic and acidic residues" evidence="13">
    <location>
        <begin position="704"/>
        <end position="718"/>
    </location>
</feature>
<dbReference type="Gene3D" id="4.10.60.10">
    <property type="entry name" value="Zinc finger, CCHC-type"/>
    <property type="match status" value="1"/>
</dbReference>
<dbReference type="PROSITE" id="PS51257">
    <property type="entry name" value="PROKAR_LIPOPROTEIN"/>
    <property type="match status" value="1"/>
</dbReference>
<reference evidence="16 17" key="1">
    <citation type="submission" date="2017-03" db="EMBL/GenBank/DDBJ databases">
        <title>Genomes of endolithic fungi from Antarctica.</title>
        <authorList>
            <person name="Coleine C."/>
            <person name="Masonjones S."/>
            <person name="Stajich J.E."/>
        </authorList>
    </citation>
    <scope>NUCLEOTIDE SEQUENCE [LARGE SCALE GENOMIC DNA]</scope>
    <source>
        <strain evidence="16 17">CCFEE 6315</strain>
    </source>
</reference>
<dbReference type="InterPro" id="IPR000795">
    <property type="entry name" value="T_Tr_GTP-bd_dom"/>
</dbReference>
<comment type="subcellular location">
    <subcellularLocation>
        <location evidence="1">Mitochondrion</location>
    </subcellularLocation>
</comment>
<evidence type="ECO:0000313" key="16">
    <source>
        <dbReference type="EMBL" id="TKA24259.1"/>
    </source>
</evidence>
<dbReference type="CDD" id="cd01887">
    <property type="entry name" value="IF2_eIF5B"/>
    <property type="match status" value="1"/>
</dbReference>
<sequence>MRRQRFLRASSAQSLCIFCACRLTGEVPTAFNAAPSACTFNAAGRQLHTGRVPLQSAGVAAAAPPDNDAQKAYSLPERTGFDPDSSLTAAEQRERGRLRQLRGATERGQQQQSSKQAEEPAGRQGRESGQKEEGYRRIRTDVADGQQGRTAGQRQREPHGATRATTGDERISGELFGGQRVQDRFSRALDARKNHRNERDARTANSNGQNARGGQGQGRQGQNRKRHDDLFGKASHQQRTSNPFASSASSETHRVSAPQFGSGAAATKDSGSASAPDGWGSGPVERAPLQYGEQPAQRLQNENENIADVSDVQPGHGHRSSRPQETDDVFARPQPEQIVRTRRRPSMEQQWSAPPDFSQTHNAQQPPPRRDQHESGNDILDALDGGAQQRQPRTGRDPIGYGNGIERTQQDAAQKPGRSRFSPSQEEPGWGLPAQSDSDAWGLSSRNRGQQQEQQQQQQHSSPRPRQQPQSYDPQSSHHDRAYQTTIVDAGDLHRPSEDNDLVEDQSANWQHIRRRGSEPAPQQRSQRQYQPPQQPMQDDPDWVDRKFAEHVQQRQQQHGYGVSPQPASPFERAINPSERWNQSPRPTQRCGRCGEMGHVARECNGPIRTNCNICGQPGHFARNCERNPTNIARQNAQNATSRGGSAQLGPQQRTAVTWDDRKTEGYEDRGHRGGGSDALSDVRGRVLRSPSRFEAEEEEAEDPQERASRLRRSRFEVEEKDEEPQERILRSRKFADEPRKQKGLRGRRGEQEEDEDDESGAAREEARARRAARQARSEKDRAHKAEKQAQAADRKAQQKEDRNKINLPEFVNVATLAQTIGVRYEQFVRTLERLGYDDIFPGKVLNPELSGMIAMEYDLEPVFESTVPDADERDLKARPEVEDTTFLPARPPVVTIMGHVDHGKTTILDYLRKSSVAAGEAGGITQHIGAFSVPLASSGKTITFLDTPGHAAFLAMRQRGANVTDIVILVVAGDDSVKPQTLEAIKHAQAAGVPMIVAVNKMDKEDADLQRVKQDLARHGVEIEDFGGETQVVPVSGKSGLGMEDLEENVVTLSEILDHRAETDGAVEGWVLEATTRKAGRVATVLVRRGTLKPGAVIVAGKTWARVRTLHNEAGQTIREVGPGMPVEVDGWRDQPAAGDEVLQAPSEQKASDVVDYRVEKADREKLAQDMEAINSARRSEQDKKEREKTGIDSVEATTGAEENAAGQEEGKGGQMSVPFIVKADVSGSAEAVSAYVLSVSSPWIAPRILRSGVGPVNEGDVELANAAEGHIISFNLPTDEGMRGQAEAKGVKVLVNNIIYRVLDDVKAVMEEKLPPIVTQRVLGEAEISAAFEIGVGGRKKAKIAGCKVRNGVVGRGSRVRVLRGSNKQYDGTIDSLKNVKKDVQEMRKGAECGMGFEDWEAFEVGDQIQTYEESEASELEDKIRKAKEKKNKQSDRLKKTLEDRADELKQIEREVAEKIKRIEGEHAARLSEVRREREEMKENLGLIEKPRVGEEAKRKEAES</sequence>
<feature type="domain" description="CCHC-type" evidence="14">
    <location>
        <begin position="590"/>
        <end position="604"/>
    </location>
</feature>
<dbReference type="GO" id="GO:0003676">
    <property type="term" value="F:nucleic acid binding"/>
    <property type="evidence" value="ECO:0007669"/>
    <property type="project" value="InterPro"/>
</dbReference>
<feature type="compositionally biased region" description="Basic and acidic residues" evidence="13">
    <location>
        <begin position="659"/>
        <end position="672"/>
    </location>
</feature>
<feature type="compositionally biased region" description="Basic and acidic residues" evidence="13">
    <location>
        <begin position="116"/>
        <end position="142"/>
    </location>
</feature>
<comment type="similarity">
    <text evidence="2">Belongs to the TRAFAC class translation factor GTPase superfamily. Classic translation factor GTPase family. IF-2 subfamily.</text>
</comment>
<feature type="compositionally biased region" description="Low complexity" evidence="13">
    <location>
        <begin position="520"/>
        <end position="538"/>
    </location>
</feature>
<dbReference type="InterPro" id="IPR001878">
    <property type="entry name" value="Znf_CCHC"/>
</dbReference>
<dbReference type="GO" id="GO:0008270">
    <property type="term" value="F:zinc ion binding"/>
    <property type="evidence" value="ECO:0007669"/>
    <property type="project" value="UniProtKB-KW"/>
</dbReference>
<dbReference type="Pfam" id="PF11987">
    <property type="entry name" value="IF-2"/>
    <property type="match status" value="1"/>
</dbReference>
<dbReference type="HAMAP" id="MF_00100_B">
    <property type="entry name" value="IF_2_B"/>
    <property type="match status" value="1"/>
</dbReference>
<evidence type="ECO:0000313" key="17">
    <source>
        <dbReference type="Proteomes" id="UP000308549"/>
    </source>
</evidence>
<dbReference type="Gene3D" id="3.40.50.300">
    <property type="entry name" value="P-loop containing nucleotide triphosphate hydrolases"/>
    <property type="match status" value="1"/>
</dbReference>
<feature type="compositionally biased region" description="Basic and acidic residues" evidence="13">
    <location>
        <begin position="1179"/>
        <end position="1192"/>
    </location>
</feature>
<evidence type="ECO:0000256" key="13">
    <source>
        <dbReference type="SAM" id="MobiDB-lite"/>
    </source>
</evidence>
<dbReference type="OrthoDB" id="361630at2759"/>
<dbReference type="PROSITE" id="PS50158">
    <property type="entry name" value="ZF_CCHC"/>
    <property type="match status" value="2"/>
</dbReference>
<evidence type="ECO:0000256" key="7">
    <source>
        <dbReference type="ARBA" id="ARBA00023128"/>
    </source>
</evidence>
<dbReference type="FunFam" id="3.40.50.10050:FF:000001">
    <property type="entry name" value="Translation initiation factor IF-2"/>
    <property type="match status" value="1"/>
</dbReference>
<evidence type="ECO:0000256" key="8">
    <source>
        <dbReference type="ARBA" id="ARBA00023134"/>
    </source>
</evidence>
<accession>A0A4V5N629</accession>
<dbReference type="GO" id="GO:0003924">
    <property type="term" value="F:GTPase activity"/>
    <property type="evidence" value="ECO:0007669"/>
    <property type="project" value="InterPro"/>
</dbReference>